<evidence type="ECO:0000256" key="2">
    <source>
        <dbReference type="ARBA" id="ARBA00012135"/>
    </source>
</evidence>
<protein>
    <recommendedName>
        <fullName evidence="2">hydroxymethylpyrimidine kinase</fullName>
        <ecNumber evidence="2">2.7.1.49</ecNumber>
    </recommendedName>
</protein>
<dbReference type="InterPro" id="IPR029056">
    <property type="entry name" value="Ribokinase-like"/>
</dbReference>
<evidence type="ECO:0000256" key="6">
    <source>
        <dbReference type="ARBA" id="ARBA00022840"/>
    </source>
</evidence>
<dbReference type="FunFam" id="3.40.1190.20:FF:000003">
    <property type="entry name" value="Phosphomethylpyrimidine kinase ThiD"/>
    <property type="match status" value="1"/>
</dbReference>
<evidence type="ECO:0000256" key="3">
    <source>
        <dbReference type="ARBA" id="ARBA00022679"/>
    </source>
</evidence>
<comment type="pathway">
    <text evidence="1">Cofactor biosynthesis; thiamine diphosphate biosynthesis.</text>
</comment>
<dbReference type="SUPFAM" id="SSF53613">
    <property type="entry name" value="Ribokinase-like"/>
    <property type="match status" value="1"/>
</dbReference>
<keyword evidence="6" id="KW-0067">ATP-binding</keyword>
<dbReference type="PANTHER" id="PTHR20858:SF17">
    <property type="entry name" value="HYDROXYMETHYLPYRIMIDINE_PHOSPHOMETHYLPYRIMIDINE KINASE THI20-RELATED"/>
    <property type="match status" value="1"/>
</dbReference>
<evidence type="ECO:0000256" key="1">
    <source>
        <dbReference type="ARBA" id="ARBA00004948"/>
    </source>
</evidence>
<evidence type="ECO:0000313" key="8">
    <source>
        <dbReference type="EMBL" id="OGF10446.1"/>
    </source>
</evidence>
<sequence length="265" mass="28420">MKVALTIAGSDSGSGAGIQADLKTFAAFGVYGINVITALTAQNTQGVFGVAEQTPKFIAKQLFVLMKDIGCQAAKTGMLYNSQIIEQVSHEIKKYKISPLVVDPVMVAKGGHPLLKAEAEEALVTCLLPLANLLTPNIDESVRLAKMKKIENLEQMKEAALKISMLGPRAVLIKGGHLSGRATDLYFDGRIFKTYDSERIDTSNTHGTGCTYSAAITACLARGLKMEPAIDEAKKYVTGCIKNSVGIGHGFGPLDHFWSGKIREC</sequence>
<dbReference type="GO" id="GO:0008972">
    <property type="term" value="F:phosphomethylpyrimidine kinase activity"/>
    <property type="evidence" value="ECO:0007669"/>
    <property type="project" value="InterPro"/>
</dbReference>
<evidence type="ECO:0000256" key="5">
    <source>
        <dbReference type="ARBA" id="ARBA00022777"/>
    </source>
</evidence>
<dbReference type="GO" id="GO:0009228">
    <property type="term" value="P:thiamine biosynthetic process"/>
    <property type="evidence" value="ECO:0007669"/>
    <property type="project" value="InterPro"/>
</dbReference>
<dbReference type="GO" id="GO:0008902">
    <property type="term" value="F:hydroxymethylpyrimidine kinase activity"/>
    <property type="evidence" value="ECO:0007669"/>
    <property type="project" value="UniProtKB-EC"/>
</dbReference>
<name>A0A1F5R7M5_9BACT</name>
<dbReference type="GO" id="GO:0005829">
    <property type="term" value="C:cytosol"/>
    <property type="evidence" value="ECO:0007669"/>
    <property type="project" value="TreeGrafter"/>
</dbReference>
<proteinExistence type="predicted"/>
<reference evidence="8 9" key="1">
    <citation type="journal article" date="2016" name="Nat. Commun.">
        <title>Thousands of microbial genomes shed light on interconnected biogeochemical processes in an aquifer system.</title>
        <authorList>
            <person name="Anantharaman K."/>
            <person name="Brown C.T."/>
            <person name="Hug L.A."/>
            <person name="Sharon I."/>
            <person name="Castelle C.J."/>
            <person name="Probst A.J."/>
            <person name="Thomas B.C."/>
            <person name="Singh A."/>
            <person name="Wilkins M.J."/>
            <person name="Karaoz U."/>
            <person name="Brodie E.L."/>
            <person name="Williams K.H."/>
            <person name="Hubbard S.S."/>
            <person name="Banfield J.F."/>
        </authorList>
    </citation>
    <scope>NUCLEOTIDE SEQUENCE [LARGE SCALE GENOMIC DNA]</scope>
</reference>
<dbReference type="EMBL" id="MFFM01000038">
    <property type="protein sequence ID" value="OGF10446.1"/>
    <property type="molecule type" value="Genomic_DNA"/>
</dbReference>
<keyword evidence="3" id="KW-0808">Transferase</keyword>
<dbReference type="Gene3D" id="3.40.1190.20">
    <property type="match status" value="1"/>
</dbReference>
<comment type="caution">
    <text evidence="8">The sequence shown here is derived from an EMBL/GenBank/DDBJ whole genome shotgun (WGS) entry which is preliminary data.</text>
</comment>
<dbReference type="InterPro" id="IPR013749">
    <property type="entry name" value="PM/HMP-P_kinase-1"/>
</dbReference>
<dbReference type="NCBIfam" id="TIGR00097">
    <property type="entry name" value="HMP-P_kinase"/>
    <property type="match status" value="1"/>
</dbReference>
<organism evidence="8 9">
    <name type="scientific">Candidatus Edwardsbacteria bacterium GWF2_54_11</name>
    <dbReference type="NCBI Taxonomy" id="1817851"/>
    <lineage>
        <taxon>Bacteria</taxon>
        <taxon>Candidatus Edwardsiibacteriota</taxon>
    </lineage>
</organism>
<dbReference type="PANTHER" id="PTHR20858">
    <property type="entry name" value="PHOSPHOMETHYLPYRIMIDINE KINASE"/>
    <property type="match status" value="1"/>
</dbReference>
<accession>A0A1F5R7M5</accession>
<gene>
    <name evidence="8" type="ORF">A2024_08815</name>
</gene>
<dbReference type="EC" id="2.7.1.49" evidence="2"/>
<dbReference type="AlphaFoldDB" id="A0A1F5R7M5"/>
<keyword evidence="5 8" id="KW-0418">Kinase</keyword>
<evidence type="ECO:0000259" key="7">
    <source>
        <dbReference type="Pfam" id="PF08543"/>
    </source>
</evidence>
<dbReference type="Proteomes" id="UP000177230">
    <property type="component" value="Unassembled WGS sequence"/>
</dbReference>
<keyword evidence="4" id="KW-0547">Nucleotide-binding</keyword>
<dbReference type="CDD" id="cd01169">
    <property type="entry name" value="HMPP_kinase"/>
    <property type="match status" value="1"/>
</dbReference>
<dbReference type="InterPro" id="IPR004399">
    <property type="entry name" value="HMP/HMP-P_kinase_dom"/>
</dbReference>
<evidence type="ECO:0000256" key="4">
    <source>
        <dbReference type="ARBA" id="ARBA00022741"/>
    </source>
</evidence>
<dbReference type="Pfam" id="PF08543">
    <property type="entry name" value="Phos_pyr_kin"/>
    <property type="match status" value="1"/>
</dbReference>
<evidence type="ECO:0000313" key="9">
    <source>
        <dbReference type="Proteomes" id="UP000177230"/>
    </source>
</evidence>
<dbReference type="GO" id="GO:0005524">
    <property type="term" value="F:ATP binding"/>
    <property type="evidence" value="ECO:0007669"/>
    <property type="project" value="UniProtKB-KW"/>
</dbReference>
<feature type="domain" description="Pyridoxamine kinase/Phosphomethylpyrimidine kinase" evidence="7">
    <location>
        <begin position="11"/>
        <end position="255"/>
    </location>
</feature>